<keyword evidence="1" id="KW-0805">Transcription regulation</keyword>
<evidence type="ECO:0000313" key="5">
    <source>
        <dbReference type="Proteomes" id="UP000249056"/>
    </source>
</evidence>
<evidence type="ECO:0000256" key="1">
    <source>
        <dbReference type="ARBA" id="ARBA00023015"/>
    </source>
</evidence>
<dbReference type="AlphaFoldDB" id="A0A395IKI3"/>
<evidence type="ECO:0000313" key="4">
    <source>
        <dbReference type="EMBL" id="RAL60028.1"/>
    </source>
</evidence>
<keyword evidence="5" id="KW-1185">Reference proteome</keyword>
<accession>A0A395IKI3</accession>
<sequence>MSGNPTPASTVSSLEASDFLGNSISADIDPIVTLFDNAIWRRRSSDRASEKPSDVDGVGGSEVANKRIRTREALLSDIIAPELRDMIINATCSWWHTWNPLGSRRAKSPIEKTTSTLPDFVLWAFESPDPSIIGVAILCVAVCLQQLDTRVNRYIIRQLPSLPGALFQEYFEKVDRLIINDSDYASTEEGIEVIVFSAKIYMNLGLNRKCWILTHQAIAYSQLLSHHRPIRLSPNETSTQIHHRTQSWLSLCSSDVYLSLLLGLPYAADGRTIPLTQNKNNPTAFFHHKLTLLSAKVIDRNQNGQSLSVLHTTEIQTELDLVTKNLDDAFWNAPTLLAAGNITREEYLEQIAAQCYGACRNGNHGIGQSHDKDLISQAIAMLRQASCTVNNPIARQAVQGLESLMLLGDSECPLKSRGNISGDINLDLRAKIVVPYVGVITITPGEYYTSEKAGLPTENSMMSEGAQTGSLLRFTLSDDFFDGYHGSLPQRNFEADKDFQNPVEVRMGGENNNEIPVELTSIDFDWESTLTTNFEDDWAWLNEMSH</sequence>
<comment type="caution">
    <text evidence="4">The sequence shown here is derived from an EMBL/GenBank/DDBJ whole genome shotgun (WGS) entry which is preliminary data.</text>
</comment>
<dbReference type="EMBL" id="QKRW01000045">
    <property type="protein sequence ID" value="RAL60028.1"/>
    <property type="molecule type" value="Genomic_DNA"/>
</dbReference>
<dbReference type="CDD" id="cd12148">
    <property type="entry name" value="fungal_TF_MHR"/>
    <property type="match status" value="1"/>
</dbReference>
<name>A0A395IKI3_9HELO</name>
<keyword evidence="2" id="KW-0804">Transcription</keyword>
<evidence type="ECO:0000256" key="2">
    <source>
        <dbReference type="ARBA" id="ARBA00023163"/>
    </source>
</evidence>
<evidence type="ECO:0000256" key="3">
    <source>
        <dbReference type="ARBA" id="ARBA00023242"/>
    </source>
</evidence>
<keyword evidence="3" id="KW-0539">Nucleus</keyword>
<protein>
    <recommendedName>
        <fullName evidence="6">Transcription factor domain-containing protein</fullName>
    </recommendedName>
</protein>
<dbReference type="Proteomes" id="UP000249056">
    <property type="component" value="Unassembled WGS sequence"/>
</dbReference>
<gene>
    <name evidence="4" type="ORF">DID88_000654</name>
</gene>
<proteinExistence type="predicted"/>
<dbReference type="OrthoDB" id="6509908at2759"/>
<organism evidence="4 5">
    <name type="scientific">Monilinia fructigena</name>
    <dbReference type="NCBI Taxonomy" id="38457"/>
    <lineage>
        <taxon>Eukaryota</taxon>
        <taxon>Fungi</taxon>
        <taxon>Dikarya</taxon>
        <taxon>Ascomycota</taxon>
        <taxon>Pezizomycotina</taxon>
        <taxon>Leotiomycetes</taxon>
        <taxon>Helotiales</taxon>
        <taxon>Sclerotiniaceae</taxon>
        <taxon>Monilinia</taxon>
    </lineage>
</organism>
<reference evidence="4 5" key="1">
    <citation type="submission" date="2018-06" db="EMBL/GenBank/DDBJ databases">
        <title>Genome Sequence of the Brown Rot Fungal Pathogen Monilinia fructigena.</title>
        <authorList>
            <person name="Landi L."/>
            <person name="De Miccolis Angelini R.M."/>
            <person name="Pollastro S."/>
            <person name="Abate D."/>
            <person name="Faretra F."/>
            <person name="Romanazzi G."/>
        </authorList>
    </citation>
    <scope>NUCLEOTIDE SEQUENCE [LARGE SCALE GENOMIC DNA]</scope>
    <source>
        <strain evidence="4 5">Mfrg269</strain>
    </source>
</reference>
<dbReference type="PANTHER" id="PTHR47840">
    <property type="entry name" value="ZN(II)2CYS6 TRANSCRIPTION FACTOR (EUROFUNG)-RELATED"/>
    <property type="match status" value="1"/>
</dbReference>
<dbReference type="PANTHER" id="PTHR47840:SF1">
    <property type="entry name" value="ZN(II)2CYS6 TRANSCRIPTION FACTOR (EUROFUNG)"/>
    <property type="match status" value="1"/>
</dbReference>
<evidence type="ECO:0008006" key="6">
    <source>
        <dbReference type="Google" id="ProtNLM"/>
    </source>
</evidence>